<name>A0A657IUE9_9MICC</name>
<dbReference type="AlphaFoldDB" id="A0A657IUE9"/>
<dbReference type="PANTHER" id="PTHR43373">
    <property type="entry name" value="NA(+)/H(+) ANTIPORTER SUBUNIT"/>
    <property type="match status" value="1"/>
</dbReference>
<proteinExistence type="predicted"/>
<keyword evidence="1" id="KW-1133">Transmembrane helix</keyword>
<gene>
    <name evidence="2" type="ORF">A5N15_09065</name>
</gene>
<comment type="caution">
    <text evidence="2">The sequence shown here is derived from an EMBL/GenBank/DDBJ whole genome shotgun (WGS) entry which is preliminary data.</text>
</comment>
<organism evidence="2 3">
    <name type="scientific">Rothia kristinae</name>
    <dbReference type="NCBI Taxonomy" id="37923"/>
    <lineage>
        <taxon>Bacteria</taxon>
        <taxon>Bacillati</taxon>
        <taxon>Actinomycetota</taxon>
        <taxon>Actinomycetes</taxon>
        <taxon>Micrococcales</taxon>
        <taxon>Micrococcaceae</taxon>
        <taxon>Rothia</taxon>
    </lineage>
</organism>
<feature type="transmembrane region" description="Helical" evidence="1">
    <location>
        <begin position="32"/>
        <end position="57"/>
    </location>
</feature>
<sequence length="93" mass="10400">MLFSMLVLLIGAGVMCYSPGYLGRARQDSFYVWMTLFAASMLLLVLADDLVVMFVAWEGTTLCSFFLISRSGPAARSRRCAPCWSPCWAGWRC</sequence>
<evidence type="ECO:0000313" key="2">
    <source>
        <dbReference type="EMBL" id="OAX56917.1"/>
    </source>
</evidence>
<dbReference type="EMBL" id="LWGZ01000807">
    <property type="protein sequence ID" value="OAX56917.1"/>
    <property type="molecule type" value="Genomic_DNA"/>
</dbReference>
<reference evidence="2 3" key="1">
    <citation type="submission" date="2016-04" db="EMBL/GenBank/DDBJ databases">
        <title>Identification of putative biosynthetic pathways for the production of bioactive secondary metabolites by the marine actinomycete Kocuria kristinae RUTW2-3.</title>
        <authorList>
            <person name="Waterworth S.C."/>
            <person name="Walmsley T.A."/>
            <person name="Matongo T."/>
            <person name="Davies-Coleman M.T."/>
            <person name="Dorrington R.A."/>
        </authorList>
    </citation>
    <scope>NUCLEOTIDE SEQUENCE [LARGE SCALE GENOMIC DNA]</scope>
    <source>
        <strain evidence="2 3">RUTW4-5</strain>
    </source>
</reference>
<evidence type="ECO:0000313" key="3">
    <source>
        <dbReference type="Proteomes" id="UP000092021"/>
    </source>
</evidence>
<protein>
    <submittedName>
        <fullName evidence="2">Uncharacterized protein</fullName>
    </submittedName>
</protein>
<dbReference type="InterPro" id="IPR050616">
    <property type="entry name" value="CPA3_Na-H_Antiporter_A"/>
</dbReference>
<keyword evidence="1" id="KW-0812">Transmembrane</keyword>
<dbReference type="Proteomes" id="UP000092021">
    <property type="component" value="Unassembled WGS sequence"/>
</dbReference>
<dbReference type="PANTHER" id="PTHR43373:SF1">
    <property type="entry name" value="NA(+)_H(+) ANTIPORTER SUBUNIT A"/>
    <property type="match status" value="1"/>
</dbReference>
<keyword evidence="1" id="KW-0472">Membrane</keyword>
<accession>A0A657IUE9</accession>
<evidence type="ECO:0000256" key="1">
    <source>
        <dbReference type="SAM" id="Phobius"/>
    </source>
</evidence>